<dbReference type="PANTHER" id="PTHR15678:SF6">
    <property type="entry name" value="BRIDGE-LIKE LIPID TRANSFER PROTEIN FAMILY MEMBER 2"/>
    <property type="match status" value="1"/>
</dbReference>
<evidence type="ECO:0008006" key="3">
    <source>
        <dbReference type="Google" id="ProtNLM"/>
    </source>
</evidence>
<dbReference type="InterPro" id="IPR045167">
    <property type="entry name" value="Hobbit"/>
</dbReference>
<dbReference type="PANTHER" id="PTHR15678">
    <property type="entry name" value="ANTIGEN MLAA-22-RELATED"/>
    <property type="match status" value="1"/>
</dbReference>
<gene>
    <name evidence="2" type="ORF">TTEB3V08_LOCUS9988</name>
</gene>
<organism evidence="2">
    <name type="scientific">Timema tahoe</name>
    <dbReference type="NCBI Taxonomy" id="61484"/>
    <lineage>
        <taxon>Eukaryota</taxon>
        <taxon>Metazoa</taxon>
        <taxon>Ecdysozoa</taxon>
        <taxon>Arthropoda</taxon>
        <taxon>Hexapoda</taxon>
        <taxon>Insecta</taxon>
        <taxon>Pterygota</taxon>
        <taxon>Neoptera</taxon>
        <taxon>Polyneoptera</taxon>
        <taxon>Phasmatodea</taxon>
        <taxon>Timematodea</taxon>
        <taxon>Timematoidea</taxon>
        <taxon>Timematidae</taxon>
        <taxon>Timema</taxon>
    </lineage>
</organism>
<name>A0A7R9IP65_9NEOP</name>
<reference evidence="2" key="1">
    <citation type="submission" date="2020-11" db="EMBL/GenBank/DDBJ databases">
        <authorList>
            <person name="Tran Van P."/>
        </authorList>
    </citation>
    <scope>NUCLEOTIDE SEQUENCE</scope>
</reference>
<dbReference type="AlphaFoldDB" id="A0A7R9IP65"/>
<feature type="region of interest" description="Disordered" evidence="1">
    <location>
        <begin position="57"/>
        <end position="79"/>
    </location>
</feature>
<dbReference type="EMBL" id="OE005616">
    <property type="protein sequence ID" value="CAD7462091.1"/>
    <property type="molecule type" value="Genomic_DNA"/>
</dbReference>
<sequence length="175" mass="20320">MHRAIRVFCREKAPVGGISVKEHFEINVVPLTIGLTKKFFNTMLRFCFPERDPDTIDGEGVDDMEPDGKGKKLKGSRKSKETNFYVPIVHKDDVEKMKERAEKNKLFIYIKIPEVPVKVSYKGNKEKNLEDIRDFSLVIPTLEYHNVTWTWLDLLLAMKNDSRRVILSQVQPSCH</sequence>
<protein>
    <recommendedName>
        <fullName evidence="3">FMP27 C-terminal domain-containing protein</fullName>
    </recommendedName>
</protein>
<accession>A0A7R9IP65</accession>
<evidence type="ECO:0000256" key="1">
    <source>
        <dbReference type="SAM" id="MobiDB-lite"/>
    </source>
</evidence>
<dbReference type="Pfam" id="PF10344">
    <property type="entry name" value="Hobbit"/>
    <property type="match status" value="2"/>
</dbReference>
<proteinExistence type="predicted"/>
<evidence type="ECO:0000313" key="2">
    <source>
        <dbReference type="EMBL" id="CAD7462091.1"/>
    </source>
</evidence>